<evidence type="ECO:0000313" key="2">
    <source>
        <dbReference type="EMBL" id="OYQ36896.1"/>
    </source>
</evidence>
<dbReference type="SUPFAM" id="SSF52768">
    <property type="entry name" value="Arginase/deacetylase"/>
    <property type="match status" value="1"/>
</dbReference>
<dbReference type="CDD" id="cd09988">
    <property type="entry name" value="Formimidoylglutamase"/>
    <property type="match status" value="1"/>
</dbReference>
<evidence type="ECO:0000313" key="3">
    <source>
        <dbReference type="Proteomes" id="UP000216605"/>
    </source>
</evidence>
<dbReference type="RefSeq" id="WP_094414806.1">
    <property type="nucleotide sequence ID" value="NZ_NOXV01000264.1"/>
</dbReference>
<dbReference type="GO" id="GO:0016813">
    <property type="term" value="F:hydrolase activity, acting on carbon-nitrogen (but not peptide) bonds, in linear amidines"/>
    <property type="evidence" value="ECO:0007669"/>
    <property type="project" value="UniProtKB-ARBA"/>
</dbReference>
<organism evidence="2 3">
    <name type="scientific">Flavobacterium cyanobacteriorum</name>
    <dbReference type="NCBI Taxonomy" id="2022802"/>
    <lineage>
        <taxon>Bacteria</taxon>
        <taxon>Pseudomonadati</taxon>
        <taxon>Bacteroidota</taxon>
        <taxon>Flavobacteriia</taxon>
        <taxon>Flavobacteriales</taxon>
        <taxon>Flavobacteriaceae</taxon>
        <taxon>Flavobacterium</taxon>
    </lineage>
</organism>
<protein>
    <submittedName>
        <fullName evidence="2">Arginase</fullName>
    </submittedName>
</protein>
<dbReference type="GO" id="GO:0046872">
    <property type="term" value="F:metal ion binding"/>
    <property type="evidence" value="ECO:0007669"/>
    <property type="project" value="InterPro"/>
</dbReference>
<dbReference type="EMBL" id="NOXV01000264">
    <property type="protein sequence ID" value="OYQ36896.1"/>
    <property type="molecule type" value="Genomic_DNA"/>
</dbReference>
<sequence>MVFEFLQPVEPELIDFINSLSAQSLGKKTAFHTHDEFPDMEAASIAIIGVPDNRGDEGAKDHVNLNYIRKEFYGLFPGNWDKKMADLGNIPAGESLQDTYYALKSIVEELVRNKVIPVVIGGTQDLTYAMYRAYDNLEQMVNLAAIDSRFDFGKEDETLSARSYLTRIIVEEPNNLFNYSNIGYQTYYNPQEEIDLIEKLFFDAYRLGEVCANPAVAEPVFRDADLVSVDMASVKSSDSGNLVKFIPNGFNGKEICTLARYAGISDKVTSFGIFNHNNTKQESVLIAQIIWYFIEGIHYRSNEYPFGSREHYLRYIVPLEEGEMVFYKSDKTERWWIEIPFVSDVNNKLKRNTLLPCIYEDYVGACNNELPERWWKAQRKNII</sequence>
<dbReference type="Pfam" id="PF00491">
    <property type="entry name" value="Arginase"/>
    <property type="match status" value="1"/>
</dbReference>
<gene>
    <name evidence="2" type="ORF">CHU92_09090</name>
</gene>
<dbReference type="OrthoDB" id="931936at2"/>
<dbReference type="PROSITE" id="PS51409">
    <property type="entry name" value="ARGINASE_2"/>
    <property type="match status" value="1"/>
</dbReference>
<dbReference type="InterPro" id="IPR023696">
    <property type="entry name" value="Ureohydrolase_dom_sf"/>
</dbReference>
<reference evidence="2 3" key="1">
    <citation type="submission" date="2017-07" db="EMBL/GenBank/DDBJ databases">
        <title>Flavobacterium cyanobacteriorum sp. nov., isolated from cyanobacterial aggregates in a eutrophic lake.</title>
        <authorList>
            <person name="Cai H."/>
        </authorList>
    </citation>
    <scope>NUCLEOTIDE SEQUENCE [LARGE SCALE GENOMIC DNA]</scope>
    <source>
        <strain evidence="2 3">TH021</strain>
    </source>
</reference>
<dbReference type="Proteomes" id="UP000216605">
    <property type="component" value="Unassembled WGS sequence"/>
</dbReference>
<comment type="similarity">
    <text evidence="1">Belongs to the arginase family.</text>
</comment>
<comment type="caution">
    <text evidence="2">The sequence shown here is derived from an EMBL/GenBank/DDBJ whole genome shotgun (WGS) entry which is preliminary data.</text>
</comment>
<dbReference type="InterPro" id="IPR006035">
    <property type="entry name" value="Ureohydrolase"/>
</dbReference>
<name>A0A255Z620_9FLAO</name>
<keyword evidence="3" id="KW-1185">Reference proteome</keyword>
<dbReference type="AlphaFoldDB" id="A0A255Z620"/>
<accession>A0A255Z620</accession>
<dbReference type="Gene3D" id="3.40.800.10">
    <property type="entry name" value="Ureohydrolase domain"/>
    <property type="match status" value="1"/>
</dbReference>
<proteinExistence type="inferred from homology"/>
<evidence type="ECO:0000256" key="1">
    <source>
        <dbReference type="PROSITE-ProRule" id="PRU00742"/>
    </source>
</evidence>